<name>A0A5D0QMS4_9FLAO</name>
<reference evidence="1 2" key="1">
    <citation type="submission" date="2019-08" db="EMBL/GenBank/DDBJ databases">
        <title>Genomes of Antarctic Bizionia species.</title>
        <authorList>
            <person name="Bowman J.P."/>
        </authorList>
    </citation>
    <scope>NUCLEOTIDE SEQUENCE [LARGE SCALE GENOMIC DNA]</scope>
    <source>
        <strain evidence="1 2">APA-1</strain>
    </source>
</reference>
<dbReference type="RefSeq" id="WP_066256882.1">
    <property type="nucleotide sequence ID" value="NZ_VSKL01000010.1"/>
</dbReference>
<organism evidence="1 2">
    <name type="scientific">Bizionia algoritergicola</name>
    <dbReference type="NCBI Taxonomy" id="291187"/>
    <lineage>
        <taxon>Bacteria</taxon>
        <taxon>Pseudomonadati</taxon>
        <taxon>Bacteroidota</taxon>
        <taxon>Flavobacteriia</taxon>
        <taxon>Flavobacteriales</taxon>
        <taxon>Flavobacteriaceae</taxon>
        <taxon>Bizionia</taxon>
    </lineage>
</organism>
<dbReference type="EMBL" id="VSKL01000010">
    <property type="protein sequence ID" value="TYB70011.1"/>
    <property type="molecule type" value="Genomic_DNA"/>
</dbReference>
<sequence length="94" mass="11186">MNENLKSLDKKLNELVKKHSDILPEFNSGNEPADLIARMKYAEENEYFKNEVNAIKKDFDLNSKDIDFLFKMYNKKYIYGFNFPSTLEIYESML</sequence>
<keyword evidence="2" id="KW-1185">Reference proteome</keyword>
<proteinExistence type="predicted"/>
<dbReference type="AlphaFoldDB" id="A0A5D0QMS4"/>
<comment type="caution">
    <text evidence="1">The sequence shown here is derived from an EMBL/GenBank/DDBJ whole genome shotgun (WGS) entry which is preliminary data.</text>
</comment>
<gene>
    <name evidence="1" type="ORF">ES675_16000</name>
</gene>
<protein>
    <submittedName>
        <fullName evidence="1">Uncharacterized protein</fullName>
    </submittedName>
</protein>
<dbReference type="Proteomes" id="UP000324358">
    <property type="component" value="Unassembled WGS sequence"/>
</dbReference>
<evidence type="ECO:0000313" key="1">
    <source>
        <dbReference type="EMBL" id="TYB70011.1"/>
    </source>
</evidence>
<evidence type="ECO:0000313" key="2">
    <source>
        <dbReference type="Proteomes" id="UP000324358"/>
    </source>
</evidence>
<accession>A0A5D0QMS4</accession>